<comment type="caution">
    <text evidence="3">The sequence shown here is derived from an EMBL/GenBank/DDBJ whole genome shotgun (WGS) entry which is preliminary data.</text>
</comment>
<name>A0A1B7LVP3_9MICC</name>
<evidence type="ECO:0000313" key="3">
    <source>
        <dbReference type="EMBL" id="OAV54964.1"/>
    </source>
</evidence>
<sequence>MRVIEQFMWGFQPNFRIDLEMTANRALQDIGVQVAPTALLIGFEEEPGGFPICIEPERTEVVSELFSTALADGEDLYNTHKYRNFWNSHAGLNTRFHSDLLDDCRASVIANILNSHPVHEFHRWFVGHSASVGRYRVFPVIGVIRNRWDSLPALTKRHEEPRAKSKLSLHEAVVTEVLQSATFSLSIFEEPESIRHHDKEQIIQRAADAFVHTFVYFNGDPFGRELVSKLNAVSAQPYEGRTGVGTMLLASAENYTMEMAFENSIPLSQTRALRKALEMTDSRLGNFQVG</sequence>
<evidence type="ECO:0000313" key="4">
    <source>
        <dbReference type="Proteomes" id="UP000078292"/>
    </source>
</evidence>
<keyword evidence="4" id="KW-1185">Reference proteome</keyword>
<evidence type="ECO:0000259" key="2">
    <source>
        <dbReference type="Pfam" id="PF21752"/>
    </source>
</evidence>
<dbReference type="InterPro" id="IPR048554">
    <property type="entry name" value="DACNG"/>
</dbReference>
<dbReference type="Proteomes" id="UP000078292">
    <property type="component" value="Unassembled WGS sequence"/>
</dbReference>
<dbReference type="Pfam" id="PF21750">
    <property type="entry name" value="DACNH"/>
    <property type="match status" value="1"/>
</dbReference>
<dbReference type="Pfam" id="PF21752">
    <property type="entry name" value="DACNG"/>
    <property type="match status" value="1"/>
</dbReference>
<gene>
    <name evidence="3" type="ORF">A6F49_00395</name>
</gene>
<proteinExistence type="predicted"/>
<dbReference type="AlphaFoldDB" id="A0A1B7LVP3"/>
<dbReference type="EMBL" id="LXEY01000096">
    <property type="protein sequence ID" value="OAV54964.1"/>
    <property type="molecule type" value="Genomic_DNA"/>
</dbReference>
<organism evidence="3 4">
    <name type="scientific">Enteractinococcus helveticum</name>
    <dbReference type="NCBI Taxonomy" id="1837282"/>
    <lineage>
        <taxon>Bacteria</taxon>
        <taxon>Bacillati</taxon>
        <taxon>Actinomycetota</taxon>
        <taxon>Actinomycetes</taxon>
        <taxon>Micrococcales</taxon>
        <taxon>Micrococcaceae</taxon>
    </lineage>
</organism>
<accession>A0A1B7LVP3</accession>
<feature type="domain" description="Probable sensor" evidence="1">
    <location>
        <begin position="226"/>
        <end position="282"/>
    </location>
</feature>
<reference evidence="3 4" key="1">
    <citation type="submission" date="2016-04" db="EMBL/GenBank/DDBJ databases">
        <title>First whole genome shotgun sequence of the bacterium Enteractinococcus sp. strain UASWS1574.</title>
        <authorList>
            <person name="Crovadore J."/>
            <person name="Chablais R."/>
            <person name="Lefort F."/>
        </authorList>
    </citation>
    <scope>NUCLEOTIDE SEQUENCE [LARGE SCALE GENOMIC DNA]</scope>
    <source>
        <strain evidence="3 4">UASWS1574</strain>
    </source>
</reference>
<evidence type="ECO:0000259" key="1">
    <source>
        <dbReference type="Pfam" id="PF21750"/>
    </source>
</evidence>
<protein>
    <submittedName>
        <fullName evidence="3">Uncharacterized protein</fullName>
    </submittedName>
</protein>
<dbReference type="InterPro" id="IPR048555">
    <property type="entry name" value="DACNH"/>
</dbReference>
<feature type="domain" description="Probable sensor" evidence="2">
    <location>
        <begin position="8"/>
        <end position="211"/>
    </location>
</feature>